<name>A0A0U3GPF6_9CREN</name>
<feature type="transmembrane region" description="Helical" evidence="9">
    <location>
        <begin position="405"/>
        <end position="423"/>
    </location>
</feature>
<feature type="transmembrane region" description="Helical" evidence="9">
    <location>
        <begin position="186"/>
        <end position="210"/>
    </location>
</feature>
<dbReference type="Gene3D" id="1.20.1250.20">
    <property type="entry name" value="MFS general substrate transporter like domains"/>
    <property type="match status" value="2"/>
</dbReference>
<sequence length="443" mass="47578">MKKEEKFTSNHFKWTLATFFTWTFDLYDLFTILLVAPYISSLFFPSSITFLSIAATYAGFATSLIMRPVGATVFGSRVSDKVGRKRAIFYGLIGLVITSTLQGALPTYQVVGVIAPILLLAVRLIQGVFIGGITAGSHVIGPESVPERYRGIVGGLGFSAAGVAYLIAAGWFFLTTILYPGSSYLVWGWRVMFFGGLLSLAVLGFVNYLVPESEVWTKIKKRGSVVKSPLKEIFSKYRYQLGVALLLSIGWGASFYVTDGILPTFLSSVNKLAKTEIAIVMIIGSIGMSIGPLIGGEISQIIGRKITSLIGAIIVLAVVGPLFLSLGSLKSGDLNQIILHSFAILFLVDIGGGMLMTYLNEIYPASVRGTGVGFTWNTGFAIGGTIPTIISLAVASAGLSAFPSIMFYTLIVVSVIILVGTVLTKETKGTISKEEYEIQKETL</sequence>
<evidence type="ECO:0000259" key="10">
    <source>
        <dbReference type="PROSITE" id="PS50850"/>
    </source>
</evidence>
<feature type="transmembrane region" description="Helical" evidence="9">
    <location>
        <begin position="277"/>
        <end position="294"/>
    </location>
</feature>
<protein>
    <submittedName>
        <fullName evidence="11">MFS transporter</fullName>
    </submittedName>
</protein>
<feature type="transmembrane region" description="Helical" evidence="9">
    <location>
        <begin position="42"/>
        <end position="66"/>
    </location>
</feature>
<dbReference type="PANTHER" id="PTHR43528">
    <property type="entry name" value="ALPHA-KETOGLUTARATE PERMEASE"/>
    <property type="match status" value="1"/>
</dbReference>
<feature type="transmembrane region" description="Helical" evidence="9">
    <location>
        <begin position="380"/>
        <end position="399"/>
    </location>
</feature>
<dbReference type="GO" id="GO:0015293">
    <property type="term" value="F:symporter activity"/>
    <property type="evidence" value="ECO:0007669"/>
    <property type="project" value="UniProtKB-KW"/>
</dbReference>
<accession>A0A0U3GPF6</accession>
<feature type="transmembrane region" description="Helical" evidence="9">
    <location>
        <begin position="306"/>
        <end position="325"/>
    </location>
</feature>
<feature type="transmembrane region" description="Helical" evidence="9">
    <location>
        <begin position="237"/>
        <end position="257"/>
    </location>
</feature>
<dbReference type="PROSITE" id="PS50850">
    <property type="entry name" value="MFS"/>
    <property type="match status" value="1"/>
</dbReference>
<dbReference type="InterPro" id="IPR005829">
    <property type="entry name" value="Sugar_transporter_CS"/>
</dbReference>
<feature type="transmembrane region" description="Helical" evidence="9">
    <location>
        <begin position="152"/>
        <end position="174"/>
    </location>
</feature>
<evidence type="ECO:0000256" key="9">
    <source>
        <dbReference type="SAM" id="Phobius"/>
    </source>
</evidence>
<evidence type="ECO:0000313" key="13">
    <source>
        <dbReference type="Proteomes" id="UP000060043"/>
    </source>
</evidence>
<evidence type="ECO:0000256" key="1">
    <source>
        <dbReference type="ARBA" id="ARBA00004651"/>
    </source>
</evidence>
<feature type="transmembrane region" description="Helical" evidence="9">
    <location>
        <begin position="337"/>
        <end position="359"/>
    </location>
</feature>
<dbReference type="InterPro" id="IPR036259">
    <property type="entry name" value="MFS_trans_sf"/>
</dbReference>
<dbReference type="RefSeq" id="WP_011278854.1">
    <property type="nucleotide sequence ID" value="NZ_BHWZ01000006.1"/>
</dbReference>
<dbReference type="SUPFAM" id="SSF103473">
    <property type="entry name" value="MFS general substrate transporter"/>
    <property type="match status" value="1"/>
</dbReference>
<keyword evidence="6" id="KW-0769">Symport</keyword>
<evidence type="ECO:0000256" key="4">
    <source>
        <dbReference type="ARBA" id="ARBA00022475"/>
    </source>
</evidence>
<evidence type="ECO:0000256" key="6">
    <source>
        <dbReference type="ARBA" id="ARBA00022847"/>
    </source>
</evidence>
<keyword evidence="3" id="KW-0813">Transport</keyword>
<dbReference type="OMA" id="MIPAWIL"/>
<dbReference type="Proteomes" id="UP000060043">
    <property type="component" value="Chromosome"/>
</dbReference>
<dbReference type="OrthoDB" id="117970at2157"/>
<dbReference type="InterPro" id="IPR020846">
    <property type="entry name" value="MFS_dom"/>
</dbReference>
<evidence type="ECO:0000256" key="2">
    <source>
        <dbReference type="ARBA" id="ARBA00008240"/>
    </source>
</evidence>
<gene>
    <name evidence="11" type="ORF">ATY89_07790</name>
    <name evidence="12" type="ORF">ATZ20_10810</name>
</gene>
<comment type="subcellular location">
    <subcellularLocation>
        <location evidence="1">Cell membrane</location>
        <topology evidence="1">Multi-pass membrane protein</topology>
    </subcellularLocation>
</comment>
<dbReference type="PaxDb" id="1435377-SUSAZ_09330"/>
<evidence type="ECO:0000256" key="3">
    <source>
        <dbReference type="ARBA" id="ARBA00022448"/>
    </source>
</evidence>
<dbReference type="InterPro" id="IPR011701">
    <property type="entry name" value="MFS"/>
</dbReference>
<keyword evidence="5 9" id="KW-0812">Transmembrane</keyword>
<feature type="domain" description="Major facilitator superfamily (MFS) profile" evidence="10">
    <location>
        <begin position="14"/>
        <end position="428"/>
    </location>
</feature>
<reference evidence="13 14" key="1">
    <citation type="submission" date="2015-12" db="EMBL/GenBank/DDBJ databases">
        <title>A stable core within a dynamic pangenome in Sulfolobus acidocaldarius.</title>
        <authorList>
            <person name="Anderson R."/>
            <person name="Kouris A."/>
            <person name="Seward C."/>
            <person name="Campbell K."/>
            <person name="Whitaker R."/>
        </authorList>
    </citation>
    <scope>NUCLEOTIDE SEQUENCE [LARGE SCALE GENOMIC DNA]</scope>
    <source>
        <strain evidence="11 14">GG12-C01-09</strain>
        <strain evidence="12 13">NG05B_CO5_07</strain>
    </source>
</reference>
<comment type="similarity">
    <text evidence="2">Belongs to the major facilitator superfamily. Metabolite:H+ Symporter (MHS) family (TC 2.A.1.6) family.</text>
</comment>
<dbReference type="EMBL" id="CP013695">
    <property type="protein sequence ID" value="ALU32879.1"/>
    <property type="molecule type" value="Genomic_DNA"/>
</dbReference>
<evidence type="ECO:0000256" key="5">
    <source>
        <dbReference type="ARBA" id="ARBA00022692"/>
    </source>
</evidence>
<evidence type="ECO:0000313" key="14">
    <source>
        <dbReference type="Proteomes" id="UP000065473"/>
    </source>
</evidence>
<organism evidence="11 14">
    <name type="scientific">Sulfolobus acidocaldarius</name>
    <dbReference type="NCBI Taxonomy" id="2285"/>
    <lineage>
        <taxon>Archaea</taxon>
        <taxon>Thermoproteota</taxon>
        <taxon>Thermoprotei</taxon>
        <taxon>Sulfolobales</taxon>
        <taxon>Sulfolobaceae</taxon>
        <taxon>Sulfolobus</taxon>
    </lineage>
</organism>
<dbReference type="PROSITE" id="PS00216">
    <property type="entry name" value="SUGAR_TRANSPORT_1"/>
    <property type="match status" value="1"/>
</dbReference>
<keyword evidence="7 9" id="KW-1133">Transmembrane helix</keyword>
<dbReference type="InterPro" id="IPR051084">
    <property type="entry name" value="H+-coupled_symporters"/>
</dbReference>
<feature type="transmembrane region" description="Helical" evidence="9">
    <location>
        <begin position="87"/>
        <end position="105"/>
    </location>
</feature>
<proteinExistence type="inferred from homology"/>
<dbReference type="Proteomes" id="UP000065473">
    <property type="component" value="Chromosome"/>
</dbReference>
<dbReference type="STRING" id="1435377.SUSAZ_09330"/>
<evidence type="ECO:0000256" key="7">
    <source>
        <dbReference type="ARBA" id="ARBA00022989"/>
    </source>
</evidence>
<evidence type="ECO:0000313" key="11">
    <source>
        <dbReference type="EMBL" id="ALU30617.1"/>
    </source>
</evidence>
<dbReference type="Pfam" id="PF07690">
    <property type="entry name" value="MFS_1"/>
    <property type="match status" value="1"/>
</dbReference>
<evidence type="ECO:0000256" key="8">
    <source>
        <dbReference type="ARBA" id="ARBA00023136"/>
    </source>
</evidence>
<dbReference type="EMBL" id="CP013694">
    <property type="protein sequence ID" value="ALU30617.1"/>
    <property type="molecule type" value="Genomic_DNA"/>
</dbReference>
<dbReference type="PROSITE" id="PS00217">
    <property type="entry name" value="SUGAR_TRANSPORT_2"/>
    <property type="match status" value="1"/>
</dbReference>
<keyword evidence="8 9" id="KW-0472">Membrane</keyword>
<keyword evidence="4" id="KW-1003">Cell membrane</keyword>
<dbReference type="AlphaFoldDB" id="A0A0U3GPF6"/>
<dbReference type="PANTHER" id="PTHR43528:SF1">
    <property type="entry name" value="ALPHA-KETOGLUTARATE PERMEASE"/>
    <property type="match status" value="1"/>
</dbReference>
<dbReference type="GO" id="GO:0005886">
    <property type="term" value="C:plasma membrane"/>
    <property type="evidence" value="ECO:0007669"/>
    <property type="project" value="UniProtKB-SubCell"/>
</dbReference>
<feature type="transmembrane region" description="Helical" evidence="9">
    <location>
        <begin position="12"/>
        <end position="36"/>
    </location>
</feature>
<feature type="transmembrane region" description="Helical" evidence="9">
    <location>
        <begin position="117"/>
        <end position="140"/>
    </location>
</feature>
<dbReference type="GeneID" id="14552574"/>
<evidence type="ECO:0000313" key="12">
    <source>
        <dbReference type="EMBL" id="ALU32879.1"/>
    </source>
</evidence>